<evidence type="ECO:0000256" key="5">
    <source>
        <dbReference type="ARBA" id="ARBA00023002"/>
    </source>
</evidence>
<keyword evidence="3" id="KW-0285">Flavoprotein</keyword>
<dbReference type="InterPro" id="IPR050416">
    <property type="entry name" value="FAD-linked_Oxidoreductase"/>
</dbReference>
<dbReference type="InterPro" id="IPR036318">
    <property type="entry name" value="FAD-bd_PCMH-like_sf"/>
</dbReference>
<dbReference type="Proteomes" id="UP001595816">
    <property type="component" value="Unassembled WGS sequence"/>
</dbReference>
<comment type="cofactor">
    <cofactor evidence="1">
        <name>FAD</name>
        <dbReference type="ChEBI" id="CHEBI:57692"/>
    </cofactor>
</comment>
<dbReference type="InterPro" id="IPR016167">
    <property type="entry name" value="FAD-bd_PCMH_sub1"/>
</dbReference>
<evidence type="ECO:0000256" key="4">
    <source>
        <dbReference type="ARBA" id="ARBA00022827"/>
    </source>
</evidence>
<evidence type="ECO:0000313" key="8">
    <source>
        <dbReference type="Proteomes" id="UP001595816"/>
    </source>
</evidence>
<dbReference type="PROSITE" id="PS00862">
    <property type="entry name" value="OX2_COVAL_FAD"/>
    <property type="match status" value="1"/>
</dbReference>
<keyword evidence="8" id="KW-1185">Reference proteome</keyword>
<gene>
    <name evidence="7" type="ORF">ACFOZ4_14215</name>
</gene>
<dbReference type="InterPro" id="IPR016166">
    <property type="entry name" value="FAD-bd_PCMH"/>
</dbReference>
<accession>A0ABV8LPM9</accession>
<comment type="similarity">
    <text evidence="2">Belongs to the oxygen-dependent FAD-linked oxidoreductase family.</text>
</comment>
<dbReference type="Pfam" id="PF08031">
    <property type="entry name" value="BBE"/>
    <property type="match status" value="1"/>
</dbReference>
<evidence type="ECO:0000256" key="2">
    <source>
        <dbReference type="ARBA" id="ARBA00005466"/>
    </source>
</evidence>
<dbReference type="InterPro" id="IPR016169">
    <property type="entry name" value="FAD-bd_PCMH_sub2"/>
</dbReference>
<dbReference type="PANTHER" id="PTHR42973">
    <property type="entry name" value="BINDING OXIDOREDUCTASE, PUTATIVE (AFU_ORTHOLOGUE AFUA_1G17690)-RELATED"/>
    <property type="match status" value="1"/>
</dbReference>
<organism evidence="7 8">
    <name type="scientific">Hamadaea flava</name>
    <dbReference type="NCBI Taxonomy" id="1742688"/>
    <lineage>
        <taxon>Bacteria</taxon>
        <taxon>Bacillati</taxon>
        <taxon>Actinomycetota</taxon>
        <taxon>Actinomycetes</taxon>
        <taxon>Micromonosporales</taxon>
        <taxon>Micromonosporaceae</taxon>
        <taxon>Hamadaea</taxon>
    </lineage>
</organism>
<comment type="caution">
    <text evidence="7">The sequence shown here is derived from an EMBL/GenBank/DDBJ whole genome shotgun (WGS) entry which is preliminary data.</text>
</comment>
<dbReference type="Gene3D" id="3.30.465.10">
    <property type="match status" value="1"/>
</dbReference>
<evidence type="ECO:0000259" key="6">
    <source>
        <dbReference type="PROSITE" id="PS51387"/>
    </source>
</evidence>
<protein>
    <submittedName>
        <fullName evidence="7">FAD-binding oxidoreductase</fullName>
    </submittedName>
</protein>
<dbReference type="InterPro" id="IPR006093">
    <property type="entry name" value="Oxy_OxRdtase_FAD_BS"/>
</dbReference>
<keyword evidence="4" id="KW-0274">FAD</keyword>
<dbReference type="PANTHER" id="PTHR42973:SF39">
    <property type="entry name" value="FAD-BINDING PCMH-TYPE DOMAIN-CONTAINING PROTEIN"/>
    <property type="match status" value="1"/>
</dbReference>
<dbReference type="InterPro" id="IPR012951">
    <property type="entry name" value="BBE"/>
</dbReference>
<dbReference type="InterPro" id="IPR006094">
    <property type="entry name" value="Oxid_FAD_bind_N"/>
</dbReference>
<dbReference type="Gene3D" id="3.30.43.10">
    <property type="entry name" value="Uridine Diphospho-n-acetylenolpyruvylglucosamine Reductase, domain 2"/>
    <property type="match status" value="1"/>
</dbReference>
<evidence type="ECO:0000313" key="7">
    <source>
        <dbReference type="EMBL" id="MFC4131759.1"/>
    </source>
</evidence>
<evidence type="ECO:0000256" key="1">
    <source>
        <dbReference type="ARBA" id="ARBA00001974"/>
    </source>
</evidence>
<sequence length="446" mass="47136">MNRIATNARQSTLDGDLRRRVTGTVHTPGSAAYEALRRPLRADLDPRPSVVVEAANVADIRSSLLAARQHGVPLAVQATGHGTHVAADDAVLLKTTGMTSVLVDPARRIARVGPGTRWSEVLTAAAPFGLAPLSGSSPTVGVTGYTLGGGVGWLARRFGFASDSVVRAQVLTADGRLLTTGPDQYPDLFWALRGGGGGFGIVTSLEFQLYPVDQVTAGFLYVPLSGETIACYETWASTLPDELSTALVVRRMPATDDVPAALRDRSVIMLKVLHSGDPAQTRCLLAPMLAAAGPVLHDELRVLPYAQAAMGGTAARHLDFFPALPSAAIDELLAVHHATGSTVEIRHWGGAMADPGPDAGPAGHREAPFSVILDTPQPDTAARLAAYGIGGTFLNFLADTGRTATAFSAENLRRLRDVKRFYDPENFFRLGHTVTAPADHPLRRAA</sequence>
<keyword evidence="5" id="KW-0560">Oxidoreductase</keyword>
<feature type="domain" description="FAD-binding PCMH-type" evidence="6">
    <location>
        <begin position="44"/>
        <end position="212"/>
    </location>
</feature>
<dbReference type="Gene3D" id="3.40.462.20">
    <property type="match status" value="1"/>
</dbReference>
<dbReference type="SUPFAM" id="SSF56176">
    <property type="entry name" value="FAD-binding/transporter-associated domain-like"/>
    <property type="match status" value="1"/>
</dbReference>
<dbReference type="PROSITE" id="PS51387">
    <property type="entry name" value="FAD_PCMH"/>
    <property type="match status" value="1"/>
</dbReference>
<dbReference type="RefSeq" id="WP_253756137.1">
    <property type="nucleotide sequence ID" value="NZ_JAMZDZ010000001.1"/>
</dbReference>
<proteinExistence type="inferred from homology"/>
<dbReference type="Pfam" id="PF01565">
    <property type="entry name" value="FAD_binding_4"/>
    <property type="match status" value="1"/>
</dbReference>
<evidence type="ECO:0000256" key="3">
    <source>
        <dbReference type="ARBA" id="ARBA00022630"/>
    </source>
</evidence>
<reference evidence="8" key="1">
    <citation type="journal article" date="2019" name="Int. J. Syst. Evol. Microbiol.">
        <title>The Global Catalogue of Microorganisms (GCM) 10K type strain sequencing project: providing services to taxonomists for standard genome sequencing and annotation.</title>
        <authorList>
            <consortium name="The Broad Institute Genomics Platform"/>
            <consortium name="The Broad Institute Genome Sequencing Center for Infectious Disease"/>
            <person name="Wu L."/>
            <person name="Ma J."/>
        </authorList>
    </citation>
    <scope>NUCLEOTIDE SEQUENCE [LARGE SCALE GENOMIC DNA]</scope>
    <source>
        <strain evidence="8">CGMCC 4.7289</strain>
    </source>
</reference>
<dbReference type="EMBL" id="JBHSAY010000007">
    <property type="protein sequence ID" value="MFC4131759.1"/>
    <property type="molecule type" value="Genomic_DNA"/>
</dbReference>
<name>A0ABV8LPM9_9ACTN</name>